<organism evidence="1 2">
    <name type="scientific">Datura stramonium</name>
    <name type="common">Jimsonweed</name>
    <name type="synonym">Common thornapple</name>
    <dbReference type="NCBI Taxonomy" id="4076"/>
    <lineage>
        <taxon>Eukaryota</taxon>
        <taxon>Viridiplantae</taxon>
        <taxon>Streptophyta</taxon>
        <taxon>Embryophyta</taxon>
        <taxon>Tracheophyta</taxon>
        <taxon>Spermatophyta</taxon>
        <taxon>Magnoliopsida</taxon>
        <taxon>eudicotyledons</taxon>
        <taxon>Gunneridae</taxon>
        <taxon>Pentapetalae</taxon>
        <taxon>asterids</taxon>
        <taxon>lamiids</taxon>
        <taxon>Solanales</taxon>
        <taxon>Solanaceae</taxon>
        <taxon>Solanoideae</taxon>
        <taxon>Datureae</taxon>
        <taxon>Datura</taxon>
    </lineage>
</organism>
<keyword evidence="2" id="KW-1185">Reference proteome</keyword>
<accession>A0ABS8TJC6</accession>
<gene>
    <name evidence="1" type="ORF">HAX54_011186</name>
</gene>
<sequence length="65" mass="7345">GPIGRWMCLFFDVPESFQKFAQNPGGDYMNHGLVEWSVVWDHDPSYGSLVLPVGLKFRAKFGTVL</sequence>
<reference evidence="1 2" key="1">
    <citation type="journal article" date="2021" name="BMC Genomics">
        <title>Datura genome reveals duplications of psychoactive alkaloid biosynthetic genes and high mutation rate following tissue culture.</title>
        <authorList>
            <person name="Rajewski A."/>
            <person name="Carter-House D."/>
            <person name="Stajich J."/>
            <person name="Litt A."/>
        </authorList>
    </citation>
    <scope>NUCLEOTIDE SEQUENCE [LARGE SCALE GENOMIC DNA]</scope>
    <source>
        <strain evidence="1">AR-01</strain>
    </source>
</reference>
<feature type="non-terminal residue" evidence="1">
    <location>
        <position position="1"/>
    </location>
</feature>
<evidence type="ECO:0000313" key="2">
    <source>
        <dbReference type="Proteomes" id="UP000823775"/>
    </source>
</evidence>
<feature type="non-terminal residue" evidence="1">
    <location>
        <position position="65"/>
    </location>
</feature>
<proteinExistence type="predicted"/>
<dbReference type="EMBL" id="JACEIK010001632">
    <property type="protein sequence ID" value="MCD7470943.1"/>
    <property type="molecule type" value="Genomic_DNA"/>
</dbReference>
<dbReference type="Proteomes" id="UP000823775">
    <property type="component" value="Unassembled WGS sequence"/>
</dbReference>
<name>A0ABS8TJC6_DATST</name>
<protein>
    <submittedName>
        <fullName evidence="1">Uncharacterized protein</fullName>
    </submittedName>
</protein>
<evidence type="ECO:0000313" key="1">
    <source>
        <dbReference type="EMBL" id="MCD7470943.1"/>
    </source>
</evidence>
<comment type="caution">
    <text evidence="1">The sequence shown here is derived from an EMBL/GenBank/DDBJ whole genome shotgun (WGS) entry which is preliminary data.</text>
</comment>